<sequence length="108" mass="12915">ADLQKEKDLKEQRNLSPASRQRIEQEKQARIRELERRIKEHTAGMVERRKQPKGTPQHEMEIARRELDIVKKLQRDLMRRYQELKAWSAGRTQSARSRMIRSSSLGYC</sequence>
<feature type="region of interest" description="Disordered" evidence="1">
    <location>
        <begin position="42"/>
        <end position="61"/>
    </location>
</feature>
<evidence type="ECO:0000313" key="3">
    <source>
        <dbReference type="Proteomes" id="UP001283361"/>
    </source>
</evidence>
<comment type="caution">
    <text evidence="2">The sequence shown here is derived from an EMBL/GenBank/DDBJ whole genome shotgun (WGS) entry which is preliminary data.</text>
</comment>
<keyword evidence="3" id="KW-1185">Reference proteome</keyword>
<name>A0AAE1B4E6_9GAST</name>
<dbReference type="EMBL" id="JAWDGP010000586">
    <property type="protein sequence ID" value="KAK3799293.1"/>
    <property type="molecule type" value="Genomic_DNA"/>
</dbReference>
<feature type="non-terminal residue" evidence="2">
    <location>
        <position position="1"/>
    </location>
</feature>
<accession>A0AAE1B4E6</accession>
<organism evidence="2 3">
    <name type="scientific">Elysia crispata</name>
    <name type="common">lettuce slug</name>
    <dbReference type="NCBI Taxonomy" id="231223"/>
    <lineage>
        <taxon>Eukaryota</taxon>
        <taxon>Metazoa</taxon>
        <taxon>Spiralia</taxon>
        <taxon>Lophotrochozoa</taxon>
        <taxon>Mollusca</taxon>
        <taxon>Gastropoda</taxon>
        <taxon>Heterobranchia</taxon>
        <taxon>Euthyneura</taxon>
        <taxon>Panpulmonata</taxon>
        <taxon>Sacoglossa</taxon>
        <taxon>Placobranchoidea</taxon>
        <taxon>Plakobranchidae</taxon>
        <taxon>Elysia</taxon>
    </lineage>
</organism>
<evidence type="ECO:0000256" key="1">
    <source>
        <dbReference type="SAM" id="MobiDB-lite"/>
    </source>
</evidence>
<dbReference type="Proteomes" id="UP001283361">
    <property type="component" value="Unassembled WGS sequence"/>
</dbReference>
<evidence type="ECO:0000313" key="2">
    <source>
        <dbReference type="EMBL" id="KAK3799293.1"/>
    </source>
</evidence>
<proteinExistence type="predicted"/>
<dbReference type="AlphaFoldDB" id="A0AAE1B4E6"/>
<feature type="compositionally biased region" description="Basic and acidic residues" evidence="1">
    <location>
        <begin position="1"/>
        <end position="13"/>
    </location>
</feature>
<protein>
    <submittedName>
        <fullName evidence="2">Uncharacterized protein</fullName>
    </submittedName>
</protein>
<gene>
    <name evidence="2" type="ORF">RRG08_048802</name>
</gene>
<reference evidence="2" key="1">
    <citation type="journal article" date="2023" name="G3 (Bethesda)">
        <title>A reference genome for the long-term kleptoplast-retaining sea slug Elysia crispata morphotype clarki.</title>
        <authorList>
            <person name="Eastman K.E."/>
            <person name="Pendleton A.L."/>
            <person name="Shaikh M.A."/>
            <person name="Suttiyut T."/>
            <person name="Ogas R."/>
            <person name="Tomko P."/>
            <person name="Gavelis G."/>
            <person name="Widhalm J.R."/>
            <person name="Wisecaver J.H."/>
        </authorList>
    </citation>
    <scope>NUCLEOTIDE SEQUENCE</scope>
    <source>
        <strain evidence="2">ECLA1</strain>
    </source>
</reference>
<feature type="region of interest" description="Disordered" evidence="1">
    <location>
        <begin position="1"/>
        <end position="27"/>
    </location>
</feature>